<gene>
    <name evidence="2" type="ORF">ACMU_02435</name>
</gene>
<dbReference type="AlphaFoldDB" id="A0A037ZNZ3"/>
<evidence type="ECO:0000313" key="2">
    <source>
        <dbReference type="EMBL" id="KAJ57380.1"/>
    </source>
</evidence>
<evidence type="ECO:0000259" key="1">
    <source>
        <dbReference type="Pfam" id="PF01636"/>
    </source>
</evidence>
<proteinExistence type="predicted"/>
<keyword evidence="3" id="KW-1185">Reference proteome</keyword>
<sequence>MHASEIVIPPEAAAGLVAAQFPQFADLPLAPVAEHGSDNVLFRLGDELSLRFPRRAEAVAQVARDHRWLRVMTDLPLNVPQPVAIGAPGQGFPWPWAVHRWIDGSRAMPGAFSATPVAAQLAEFLRALQAVPTEDAPRAGAENHFRGVALKQRDAATRGAIAGIADLFNPAQLTRMWQDGLSAPCWDHPPVWIHGDLQPGNLLIRDGRLVAVIDWGLSAVGDPAADLTVAWSLLDGEGRAAFLDTLRPDPDTFLRGRAWAVYAGAIALSYYRDRDAGLTAYATRILTELTEH</sequence>
<dbReference type="Pfam" id="PF01636">
    <property type="entry name" value="APH"/>
    <property type="match status" value="1"/>
</dbReference>
<organism evidence="2 3">
    <name type="scientific">Actibacterium mucosum KCTC 23349</name>
    <dbReference type="NCBI Taxonomy" id="1454373"/>
    <lineage>
        <taxon>Bacteria</taxon>
        <taxon>Pseudomonadati</taxon>
        <taxon>Pseudomonadota</taxon>
        <taxon>Alphaproteobacteria</taxon>
        <taxon>Rhodobacterales</taxon>
        <taxon>Roseobacteraceae</taxon>
        <taxon>Actibacterium</taxon>
    </lineage>
</organism>
<dbReference type="InterPro" id="IPR002575">
    <property type="entry name" value="Aminoglycoside_PTrfase"/>
</dbReference>
<dbReference type="Gene3D" id="3.30.200.20">
    <property type="entry name" value="Phosphorylase Kinase, domain 1"/>
    <property type="match status" value="1"/>
</dbReference>
<name>A0A037ZNZ3_9RHOB</name>
<accession>A0A037ZNZ3</accession>
<dbReference type="RefSeq" id="WP_051587820.1">
    <property type="nucleotide sequence ID" value="NZ_JFKE01000001.1"/>
</dbReference>
<evidence type="ECO:0000313" key="3">
    <source>
        <dbReference type="Proteomes" id="UP000026249"/>
    </source>
</evidence>
<dbReference type="SUPFAM" id="SSF56112">
    <property type="entry name" value="Protein kinase-like (PK-like)"/>
    <property type="match status" value="1"/>
</dbReference>
<comment type="caution">
    <text evidence="2">The sequence shown here is derived from an EMBL/GenBank/DDBJ whole genome shotgun (WGS) entry which is preliminary data.</text>
</comment>
<dbReference type="Gene3D" id="3.90.1200.10">
    <property type="match status" value="1"/>
</dbReference>
<dbReference type="InterPro" id="IPR011009">
    <property type="entry name" value="Kinase-like_dom_sf"/>
</dbReference>
<dbReference type="OrthoDB" id="3806873at2"/>
<feature type="domain" description="Aminoglycoside phosphotransferase" evidence="1">
    <location>
        <begin position="34"/>
        <end position="246"/>
    </location>
</feature>
<dbReference type="InterPro" id="IPR051678">
    <property type="entry name" value="AGP_Transferase"/>
</dbReference>
<dbReference type="Proteomes" id="UP000026249">
    <property type="component" value="Unassembled WGS sequence"/>
</dbReference>
<dbReference type="PANTHER" id="PTHR21310">
    <property type="entry name" value="AMINOGLYCOSIDE PHOSPHOTRANSFERASE-RELATED-RELATED"/>
    <property type="match status" value="1"/>
</dbReference>
<reference evidence="2 3" key="1">
    <citation type="submission" date="2014-03" db="EMBL/GenBank/DDBJ databases">
        <title>Draft Genome Sequence of Actibacterium mucosum KCTC 23349, a Marine Alphaproteobacterium with Complex Ionic Requirements Isolated from Mediterranean Seawater at Malvarrosa Beach, Valencia, Spain.</title>
        <authorList>
            <person name="Arahal D.R."/>
            <person name="Shao Z."/>
            <person name="Lai Q."/>
            <person name="Pujalte M.J."/>
        </authorList>
    </citation>
    <scope>NUCLEOTIDE SEQUENCE [LARGE SCALE GENOMIC DNA]</scope>
    <source>
        <strain evidence="2 3">KCTC 23349</strain>
    </source>
</reference>
<dbReference type="STRING" id="1454373.ACMU_02435"/>
<protein>
    <recommendedName>
        <fullName evidence="1">Aminoglycoside phosphotransferase domain-containing protein</fullName>
    </recommendedName>
</protein>
<dbReference type="CDD" id="cd05155">
    <property type="entry name" value="APH_ChoK_like_1"/>
    <property type="match status" value="1"/>
</dbReference>
<dbReference type="PANTHER" id="PTHR21310:SF42">
    <property type="entry name" value="BIFUNCTIONAL AAC_APH"/>
    <property type="match status" value="1"/>
</dbReference>
<dbReference type="EMBL" id="JFKE01000001">
    <property type="protein sequence ID" value="KAJ57380.1"/>
    <property type="molecule type" value="Genomic_DNA"/>
</dbReference>